<comment type="caution">
    <text evidence="1">The sequence shown here is derived from an EMBL/GenBank/DDBJ whole genome shotgun (WGS) entry which is preliminary data.</text>
</comment>
<sequence length="48" mass="5405">AFQLTGNIRECVVIIIWVYTQSPIPFLTKVSCSWIVCGSKLLADHPEQ</sequence>
<proteinExistence type="predicted"/>
<dbReference type="AlphaFoldDB" id="A0A9N9KF42"/>
<protein>
    <submittedName>
        <fullName evidence="1">335_t:CDS:1</fullName>
    </submittedName>
</protein>
<evidence type="ECO:0000313" key="2">
    <source>
        <dbReference type="Proteomes" id="UP000789405"/>
    </source>
</evidence>
<reference evidence="1" key="1">
    <citation type="submission" date="2021-06" db="EMBL/GenBank/DDBJ databases">
        <authorList>
            <person name="Kallberg Y."/>
            <person name="Tangrot J."/>
            <person name="Rosling A."/>
        </authorList>
    </citation>
    <scope>NUCLEOTIDE SEQUENCE</scope>
    <source>
        <strain evidence="1">MA453B</strain>
    </source>
</reference>
<dbReference type="Proteomes" id="UP000789405">
    <property type="component" value="Unassembled WGS sequence"/>
</dbReference>
<name>A0A9N9KF42_9GLOM</name>
<keyword evidence="2" id="KW-1185">Reference proteome</keyword>
<feature type="non-terminal residue" evidence="1">
    <location>
        <position position="48"/>
    </location>
</feature>
<evidence type="ECO:0000313" key="1">
    <source>
        <dbReference type="EMBL" id="CAG8822056.1"/>
    </source>
</evidence>
<dbReference type="EMBL" id="CAJVPY010061570">
    <property type="protein sequence ID" value="CAG8822056.1"/>
    <property type="molecule type" value="Genomic_DNA"/>
</dbReference>
<gene>
    <name evidence="1" type="ORF">DERYTH_LOCUS27235</name>
</gene>
<organism evidence="1 2">
    <name type="scientific">Dentiscutata erythropus</name>
    <dbReference type="NCBI Taxonomy" id="1348616"/>
    <lineage>
        <taxon>Eukaryota</taxon>
        <taxon>Fungi</taxon>
        <taxon>Fungi incertae sedis</taxon>
        <taxon>Mucoromycota</taxon>
        <taxon>Glomeromycotina</taxon>
        <taxon>Glomeromycetes</taxon>
        <taxon>Diversisporales</taxon>
        <taxon>Gigasporaceae</taxon>
        <taxon>Dentiscutata</taxon>
    </lineage>
</organism>
<feature type="non-terminal residue" evidence="1">
    <location>
        <position position="1"/>
    </location>
</feature>
<accession>A0A9N9KF42</accession>